<sequence>MHASGLDHLVLTVTDVDRAVYFYGTVLGGTPETFDGGRRAVSFGEQKINFHRAGEEFTPHATEPTAGSGDLCLLVDDPVDELRRELREYGVAIVHGPVEKVGARGRMESVYVRDPDGNLVELGRYDVAE</sequence>
<evidence type="ECO:0000313" key="3">
    <source>
        <dbReference type="Proteomes" id="UP001597185"/>
    </source>
</evidence>
<evidence type="ECO:0000259" key="1">
    <source>
        <dbReference type="PROSITE" id="PS51819"/>
    </source>
</evidence>
<dbReference type="Pfam" id="PF00903">
    <property type="entry name" value="Glyoxalase"/>
    <property type="match status" value="1"/>
</dbReference>
<dbReference type="AlphaFoldDB" id="A0ABD6C4Y4"/>
<feature type="domain" description="VOC" evidence="1">
    <location>
        <begin position="5"/>
        <end position="125"/>
    </location>
</feature>
<evidence type="ECO:0000313" key="2">
    <source>
        <dbReference type="EMBL" id="MFD1571674.1"/>
    </source>
</evidence>
<dbReference type="PANTHER" id="PTHR21366">
    <property type="entry name" value="GLYOXALASE FAMILY PROTEIN"/>
    <property type="match status" value="1"/>
</dbReference>
<keyword evidence="3" id="KW-1185">Reference proteome</keyword>
<dbReference type="EMBL" id="JBHUDB010000011">
    <property type="protein sequence ID" value="MFD1571674.1"/>
    <property type="molecule type" value="Genomic_DNA"/>
</dbReference>
<dbReference type="InterPro" id="IPR037523">
    <property type="entry name" value="VOC_core"/>
</dbReference>
<dbReference type="Gene3D" id="3.10.180.10">
    <property type="entry name" value="2,3-Dihydroxybiphenyl 1,2-Dioxygenase, domain 1"/>
    <property type="match status" value="1"/>
</dbReference>
<dbReference type="CDD" id="cd07253">
    <property type="entry name" value="GLOD5"/>
    <property type="match status" value="1"/>
</dbReference>
<dbReference type="InterPro" id="IPR004360">
    <property type="entry name" value="Glyas_Fos-R_dOase_dom"/>
</dbReference>
<accession>A0ABD6C4Y4</accession>
<dbReference type="PROSITE" id="PS51819">
    <property type="entry name" value="VOC"/>
    <property type="match status" value="1"/>
</dbReference>
<dbReference type="SUPFAM" id="SSF54593">
    <property type="entry name" value="Glyoxalase/Bleomycin resistance protein/Dihydroxybiphenyl dioxygenase"/>
    <property type="match status" value="1"/>
</dbReference>
<dbReference type="Proteomes" id="UP001597185">
    <property type="component" value="Unassembled WGS sequence"/>
</dbReference>
<protein>
    <submittedName>
        <fullName evidence="2">VOC family protein</fullName>
    </submittedName>
</protein>
<dbReference type="PANTHER" id="PTHR21366:SF14">
    <property type="entry name" value="GLYOXALASE DOMAIN-CONTAINING PROTEIN 5"/>
    <property type="match status" value="1"/>
</dbReference>
<comment type="caution">
    <text evidence="2">The sequence shown here is derived from an EMBL/GenBank/DDBJ whole genome shotgun (WGS) entry which is preliminary data.</text>
</comment>
<reference evidence="2 3" key="1">
    <citation type="journal article" date="2019" name="Int. J. Syst. Evol. Microbiol.">
        <title>The Global Catalogue of Microorganisms (GCM) 10K type strain sequencing project: providing services to taxonomists for standard genome sequencing and annotation.</title>
        <authorList>
            <consortium name="The Broad Institute Genomics Platform"/>
            <consortium name="The Broad Institute Genome Sequencing Center for Infectious Disease"/>
            <person name="Wu L."/>
            <person name="Ma J."/>
        </authorList>
    </citation>
    <scope>NUCLEOTIDE SEQUENCE [LARGE SCALE GENOMIC DNA]</scope>
    <source>
        <strain evidence="2 3">CGMCC 1.12689</strain>
    </source>
</reference>
<proteinExistence type="predicted"/>
<dbReference type="InterPro" id="IPR050383">
    <property type="entry name" value="GlyoxalaseI/FosfomycinResist"/>
</dbReference>
<gene>
    <name evidence="2" type="ORF">ACFR9T_13960</name>
</gene>
<dbReference type="RefSeq" id="WP_256417903.1">
    <property type="nucleotide sequence ID" value="NZ_JANHDL010000003.1"/>
</dbReference>
<organism evidence="2 3">
    <name type="scientific">Halorubrum laminariae</name>
    <dbReference type="NCBI Taxonomy" id="1433523"/>
    <lineage>
        <taxon>Archaea</taxon>
        <taxon>Methanobacteriati</taxon>
        <taxon>Methanobacteriota</taxon>
        <taxon>Stenosarchaea group</taxon>
        <taxon>Halobacteria</taxon>
        <taxon>Halobacteriales</taxon>
        <taxon>Haloferacaceae</taxon>
        <taxon>Halorubrum</taxon>
    </lineage>
</organism>
<dbReference type="InterPro" id="IPR029068">
    <property type="entry name" value="Glyas_Bleomycin-R_OHBP_Dase"/>
</dbReference>
<name>A0ABD6C4Y4_9EURY</name>